<evidence type="ECO:0000256" key="2">
    <source>
        <dbReference type="ARBA" id="ARBA00022525"/>
    </source>
</evidence>
<evidence type="ECO:0000256" key="4">
    <source>
        <dbReference type="SAM" id="SignalP"/>
    </source>
</evidence>
<dbReference type="Gene3D" id="2.60.40.760">
    <property type="entry name" value="Expansin, cellulose-binding-like domain"/>
    <property type="match status" value="1"/>
</dbReference>
<dbReference type="InterPro" id="IPR007117">
    <property type="entry name" value="Expansin_CBD"/>
</dbReference>
<protein>
    <submittedName>
        <fullName evidence="7">Expansin-like B1</fullName>
    </submittedName>
</protein>
<dbReference type="InterPro" id="IPR036749">
    <property type="entry name" value="Expansin_CBD_sf"/>
</dbReference>
<dbReference type="Gene3D" id="2.40.40.10">
    <property type="entry name" value="RlpA-like domain"/>
    <property type="match status" value="1"/>
</dbReference>
<dbReference type="PANTHER" id="PTHR31692:SF2">
    <property type="entry name" value="EXPANSIN-LIKE B1"/>
    <property type="match status" value="1"/>
</dbReference>
<keyword evidence="2" id="KW-0964">Secreted</keyword>
<dbReference type="PRINTS" id="PR01225">
    <property type="entry name" value="EXPANSNFAMLY"/>
</dbReference>
<feature type="domain" description="Expansin-like CBD" evidence="6">
    <location>
        <begin position="160"/>
        <end position="243"/>
    </location>
</feature>
<feature type="chain" id="PRO_5043328487" evidence="4">
    <location>
        <begin position="22"/>
        <end position="248"/>
    </location>
</feature>
<feature type="domain" description="Expansin-like EG45" evidence="5">
    <location>
        <begin position="43"/>
        <end position="146"/>
    </location>
</feature>
<comment type="subcellular location">
    <subcellularLocation>
        <location evidence="1">Secreted</location>
    </subcellularLocation>
</comment>
<dbReference type="GO" id="GO:0005576">
    <property type="term" value="C:extracellular region"/>
    <property type="evidence" value="ECO:0007669"/>
    <property type="project" value="UniProtKB-SubCell"/>
</dbReference>
<dbReference type="InterPro" id="IPR036908">
    <property type="entry name" value="RlpA-like_sf"/>
</dbReference>
<keyword evidence="4" id="KW-0732">Signal</keyword>
<accession>A0AAV9CB27</accession>
<dbReference type="Proteomes" id="UP001180020">
    <property type="component" value="Unassembled WGS sequence"/>
</dbReference>
<dbReference type="PANTHER" id="PTHR31692">
    <property type="entry name" value="EXPANSIN-B3"/>
    <property type="match status" value="1"/>
</dbReference>
<feature type="signal peptide" evidence="4">
    <location>
        <begin position="1"/>
        <end position="21"/>
    </location>
</feature>
<organism evidence="7 8">
    <name type="scientific">Acorus calamus</name>
    <name type="common">Sweet flag</name>
    <dbReference type="NCBI Taxonomy" id="4465"/>
    <lineage>
        <taxon>Eukaryota</taxon>
        <taxon>Viridiplantae</taxon>
        <taxon>Streptophyta</taxon>
        <taxon>Embryophyta</taxon>
        <taxon>Tracheophyta</taxon>
        <taxon>Spermatophyta</taxon>
        <taxon>Magnoliopsida</taxon>
        <taxon>Liliopsida</taxon>
        <taxon>Acoraceae</taxon>
        <taxon>Acorus</taxon>
    </lineage>
</organism>
<dbReference type="AlphaFoldDB" id="A0AAV9CB27"/>
<comment type="similarity">
    <text evidence="3">Belongs to the expansin family.</text>
</comment>
<dbReference type="SUPFAM" id="SSF49590">
    <property type="entry name" value="PHL pollen allergen"/>
    <property type="match status" value="1"/>
</dbReference>
<evidence type="ECO:0000313" key="8">
    <source>
        <dbReference type="Proteomes" id="UP001180020"/>
    </source>
</evidence>
<sequence length="248" mass="27039">MGAMFWFLSLLVVFFPSLCTCQSDFVSSRATFYGSPDCLGTPRGGCGYGEFGRVVNGGDVGAVAWLFRNGSGCGACYQVRCTYPGLCSNDGVNVVVTDHGASGNTDFILSASAFAKLATPNYASELMAYGGVEIQYRRIPCQYPGYNLMFKVTEHSNYPHYIAFVIIYQAGQQDITNVELWREDCKQWWGMRRAFGAVWDMANPPRGALNARLTLVGDDGATTSVQLNNAIPNDWKAGAVYDSAVQLN</sequence>
<name>A0AAV9CB27_ACOCL</name>
<dbReference type="Pfam" id="PF03330">
    <property type="entry name" value="DPBB_1"/>
    <property type="match status" value="1"/>
</dbReference>
<dbReference type="PROSITE" id="PS50842">
    <property type="entry name" value="EXPANSIN_EG45"/>
    <property type="match status" value="1"/>
</dbReference>
<dbReference type="InterPro" id="IPR007118">
    <property type="entry name" value="Expan_Lol_pI"/>
</dbReference>
<gene>
    <name evidence="7" type="primary">EXLB1</name>
    <name evidence="7" type="ORF">QJS10_CPB20g01357</name>
</gene>
<dbReference type="InterPro" id="IPR009009">
    <property type="entry name" value="RlpA-like_DPBB"/>
</dbReference>
<evidence type="ECO:0000259" key="6">
    <source>
        <dbReference type="PROSITE" id="PS50843"/>
    </source>
</evidence>
<reference evidence="7" key="1">
    <citation type="journal article" date="2023" name="Nat. Commun.">
        <title>Diploid and tetraploid genomes of Acorus and the evolution of monocots.</title>
        <authorList>
            <person name="Ma L."/>
            <person name="Liu K.W."/>
            <person name="Li Z."/>
            <person name="Hsiao Y.Y."/>
            <person name="Qi Y."/>
            <person name="Fu T."/>
            <person name="Tang G.D."/>
            <person name="Zhang D."/>
            <person name="Sun W.H."/>
            <person name="Liu D.K."/>
            <person name="Li Y."/>
            <person name="Chen G.Z."/>
            <person name="Liu X.D."/>
            <person name="Liao X.Y."/>
            <person name="Jiang Y.T."/>
            <person name="Yu X."/>
            <person name="Hao Y."/>
            <person name="Huang J."/>
            <person name="Zhao X.W."/>
            <person name="Ke S."/>
            <person name="Chen Y.Y."/>
            <person name="Wu W.L."/>
            <person name="Hsu J.L."/>
            <person name="Lin Y.F."/>
            <person name="Huang M.D."/>
            <person name="Li C.Y."/>
            <person name="Huang L."/>
            <person name="Wang Z.W."/>
            <person name="Zhao X."/>
            <person name="Zhong W.Y."/>
            <person name="Peng D.H."/>
            <person name="Ahmad S."/>
            <person name="Lan S."/>
            <person name="Zhang J.S."/>
            <person name="Tsai W.C."/>
            <person name="Van de Peer Y."/>
            <person name="Liu Z.J."/>
        </authorList>
    </citation>
    <scope>NUCLEOTIDE SEQUENCE</scope>
    <source>
        <strain evidence="7">CP</strain>
    </source>
</reference>
<reference evidence="7" key="2">
    <citation type="submission" date="2023-06" db="EMBL/GenBank/DDBJ databases">
        <authorList>
            <person name="Ma L."/>
            <person name="Liu K.-W."/>
            <person name="Li Z."/>
            <person name="Hsiao Y.-Y."/>
            <person name="Qi Y."/>
            <person name="Fu T."/>
            <person name="Tang G."/>
            <person name="Zhang D."/>
            <person name="Sun W.-H."/>
            <person name="Liu D.-K."/>
            <person name="Li Y."/>
            <person name="Chen G.-Z."/>
            <person name="Liu X.-D."/>
            <person name="Liao X.-Y."/>
            <person name="Jiang Y.-T."/>
            <person name="Yu X."/>
            <person name="Hao Y."/>
            <person name="Huang J."/>
            <person name="Zhao X.-W."/>
            <person name="Ke S."/>
            <person name="Chen Y.-Y."/>
            <person name="Wu W.-L."/>
            <person name="Hsu J.-L."/>
            <person name="Lin Y.-F."/>
            <person name="Huang M.-D."/>
            <person name="Li C.-Y."/>
            <person name="Huang L."/>
            <person name="Wang Z.-W."/>
            <person name="Zhao X."/>
            <person name="Zhong W.-Y."/>
            <person name="Peng D.-H."/>
            <person name="Ahmad S."/>
            <person name="Lan S."/>
            <person name="Zhang J.-S."/>
            <person name="Tsai W.-C."/>
            <person name="Van De Peer Y."/>
            <person name="Liu Z.-J."/>
        </authorList>
    </citation>
    <scope>NUCLEOTIDE SEQUENCE</scope>
    <source>
        <strain evidence="7">CP</strain>
        <tissue evidence="7">Leaves</tissue>
    </source>
</reference>
<dbReference type="EMBL" id="JAUJYO010000020">
    <property type="protein sequence ID" value="KAK1286136.1"/>
    <property type="molecule type" value="Genomic_DNA"/>
</dbReference>
<keyword evidence="8" id="KW-1185">Reference proteome</keyword>
<comment type="caution">
    <text evidence="7">The sequence shown here is derived from an EMBL/GenBank/DDBJ whole genome shotgun (WGS) entry which is preliminary data.</text>
</comment>
<evidence type="ECO:0000256" key="1">
    <source>
        <dbReference type="ARBA" id="ARBA00004613"/>
    </source>
</evidence>
<evidence type="ECO:0000256" key="3">
    <source>
        <dbReference type="RuleBase" id="RU003460"/>
    </source>
</evidence>
<evidence type="ECO:0000313" key="7">
    <source>
        <dbReference type="EMBL" id="KAK1286136.1"/>
    </source>
</evidence>
<dbReference type="Pfam" id="PF01357">
    <property type="entry name" value="Expansin_C"/>
    <property type="match status" value="1"/>
</dbReference>
<dbReference type="PROSITE" id="PS50843">
    <property type="entry name" value="EXPANSIN_CBD"/>
    <property type="match status" value="1"/>
</dbReference>
<proteinExistence type="inferred from homology"/>
<dbReference type="InterPro" id="IPR007112">
    <property type="entry name" value="Expansin/allergen_DPBB_dom"/>
</dbReference>
<dbReference type="SUPFAM" id="SSF50685">
    <property type="entry name" value="Barwin-like endoglucanases"/>
    <property type="match status" value="1"/>
</dbReference>
<evidence type="ECO:0000259" key="5">
    <source>
        <dbReference type="PROSITE" id="PS50842"/>
    </source>
</evidence>